<reference evidence="1 2" key="1">
    <citation type="submission" date="2023-12" db="EMBL/GenBank/DDBJ databases">
        <title>Novel species of the genus Arcicella isolated from rivers.</title>
        <authorList>
            <person name="Lu H."/>
        </authorList>
    </citation>
    <scope>NUCLEOTIDE SEQUENCE [LARGE SCALE GENOMIC DNA]</scope>
    <source>
        <strain evidence="1 2">LMG 21963</strain>
    </source>
</reference>
<dbReference type="RefSeq" id="WP_323248563.1">
    <property type="nucleotide sequence ID" value="NZ_JAYFUL010000010.1"/>
</dbReference>
<proteinExistence type="predicted"/>
<gene>
    <name evidence="1" type="ORF">VB264_08785</name>
</gene>
<comment type="caution">
    <text evidence="1">The sequence shown here is derived from an EMBL/GenBank/DDBJ whole genome shotgun (WGS) entry which is preliminary data.</text>
</comment>
<protein>
    <submittedName>
        <fullName evidence="1">Uncharacterized protein</fullName>
    </submittedName>
</protein>
<evidence type="ECO:0000313" key="2">
    <source>
        <dbReference type="Proteomes" id="UP001304671"/>
    </source>
</evidence>
<accession>A0ABU5QLE4</accession>
<sequence length="171" mass="20584">MPPYYDIYGLSKQRDKVTVEKFLDYFSYRDKIENREEQEIFVYKNEQYDVEETWTSIRTLTEVIDYGLIHRNYGFAFYIGDYLKKEVSHIILKFTFDEKIIFGISIEEKLLKNGSLIDNYDKAFEVEKLIIELTNATKTSIQVEYAPSDDEDEFDDDIELWKNMNEEKRKK</sequence>
<evidence type="ECO:0000313" key="1">
    <source>
        <dbReference type="EMBL" id="MEA5257880.1"/>
    </source>
</evidence>
<organism evidence="1 2">
    <name type="scientific">Arcicella aquatica</name>
    <dbReference type="NCBI Taxonomy" id="217141"/>
    <lineage>
        <taxon>Bacteria</taxon>
        <taxon>Pseudomonadati</taxon>
        <taxon>Bacteroidota</taxon>
        <taxon>Cytophagia</taxon>
        <taxon>Cytophagales</taxon>
        <taxon>Flectobacillaceae</taxon>
        <taxon>Arcicella</taxon>
    </lineage>
</organism>
<keyword evidence="2" id="KW-1185">Reference proteome</keyword>
<name>A0ABU5QLE4_9BACT</name>
<dbReference type="EMBL" id="JAYFUL010000010">
    <property type="protein sequence ID" value="MEA5257880.1"/>
    <property type="molecule type" value="Genomic_DNA"/>
</dbReference>
<dbReference type="Proteomes" id="UP001304671">
    <property type="component" value="Unassembled WGS sequence"/>
</dbReference>